<name>A0A0E9WJ13_ANGAN</name>
<accession>A0A0E9WJ13</accession>
<dbReference type="EMBL" id="GBXM01019002">
    <property type="protein sequence ID" value="JAH89575.1"/>
    <property type="molecule type" value="Transcribed_RNA"/>
</dbReference>
<evidence type="ECO:0000313" key="1">
    <source>
        <dbReference type="EMBL" id="JAH89575.1"/>
    </source>
</evidence>
<sequence>MFKMTAATVLCSYKAPLPSSFKCSCQNNIHIKPNSHLNDWN</sequence>
<proteinExistence type="predicted"/>
<reference evidence="1" key="2">
    <citation type="journal article" date="2015" name="Fish Shellfish Immunol.">
        <title>Early steps in the European eel (Anguilla anguilla)-Vibrio vulnificus interaction in the gills: Role of the RtxA13 toxin.</title>
        <authorList>
            <person name="Callol A."/>
            <person name="Pajuelo D."/>
            <person name="Ebbesson L."/>
            <person name="Teles M."/>
            <person name="MacKenzie S."/>
            <person name="Amaro C."/>
        </authorList>
    </citation>
    <scope>NUCLEOTIDE SEQUENCE</scope>
</reference>
<reference evidence="1" key="1">
    <citation type="submission" date="2014-11" db="EMBL/GenBank/DDBJ databases">
        <authorList>
            <person name="Amaro Gonzalez C."/>
        </authorList>
    </citation>
    <scope>NUCLEOTIDE SEQUENCE</scope>
</reference>
<dbReference type="AlphaFoldDB" id="A0A0E9WJ13"/>
<organism evidence="1">
    <name type="scientific">Anguilla anguilla</name>
    <name type="common">European freshwater eel</name>
    <name type="synonym">Muraena anguilla</name>
    <dbReference type="NCBI Taxonomy" id="7936"/>
    <lineage>
        <taxon>Eukaryota</taxon>
        <taxon>Metazoa</taxon>
        <taxon>Chordata</taxon>
        <taxon>Craniata</taxon>
        <taxon>Vertebrata</taxon>
        <taxon>Euteleostomi</taxon>
        <taxon>Actinopterygii</taxon>
        <taxon>Neopterygii</taxon>
        <taxon>Teleostei</taxon>
        <taxon>Anguilliformes</taxon>
        <taxon>Anguillidae</taxon>
        <taxon>Anguilla</taxon>
    </lineage>
</organism>
<protein>
    <submittedName>
        <fullName evidence="1">Uncharacterized protein</fullName>
    </submittedName>
</protein>